<dbReference type="AlphaFoldDB" id="A0AAN1XYQ0"/>
<keyword evidence="3 5" id="KW-0067">ATP-binding</keyword>
<dbReference type="InterPro" id="IPR027417">
    <property type="entry name" value="P-loop_NTPase"/>
</dbReference>
<dbReference type="GO" id="GO:0015188">
    <property type="term" value="F:L-isoleucine transmembrane transporter activity"/>
    <property type="evidence" value="ECO:0007669"/>
    <property type="project" value="TreeGrafter"/>
</dbReference>
<dbReference type="InterPro" id="IPR051120">
    <property type="entry name" value="ABC_AA/LPS_Transport"/>
</dbReference>
<dbReference type="EMBL" id="AP025523">
    <property type="protein sequence ID" value="BDE06743.1"/>
    <property type="molecule type" value="Genomic_DNA"/>
</dbReference>
<dbReference type="SMART" id="SM00382">
    <property type="entry name" value="AAA"/>
    <property type="match status" value="1"/>
</dbReference>
<accession>A0AAN1XYQ0</accession>
<keyword evidence="2" id="KW-0547">Nucleotide-binding</keyword>
<evidence type="ECO:0000256" key="3">
    <source>
        <dbReference type="ARBA" id="ARBA00022840"/>
    </source>
</evidence>
<dbReference type="InterPro" id="IPR032823">
    <property type="entry name" value="BCA_ABC_TP_C"/>
</dbReference>
<dbReference type="Pfam" id="PF00005">
    <property type="entry name" value="ABC_tran"/>
    <property type="match status" value="1"/>
</dbReference>
<dbReference type="GO" id="GO:0042941">
    <property type="term" value="P:D-alanine transmembrane transport"/>
    <property type="evidence" value="ECO:0007669"/>
    <property type="project" value="TreeGrafter"/>
</dbReference>
<dbReference type="FunFam" id="3.40.50.300:FF:000421">
    <property type="entry name" value="Branched-chain amino acid ABC transporter ATP-binding protein"/>
    <property type="match status" value="1"/>
</dbReference>
<dbReference type="GO" id="GO:1903806">
    <property type="term" value="P:L-isoleucine import across plasma membrane"/>
    <property type="evidence" value="ECO:0007669"/>
    <property type="project" value="TreeGrafter"/>
</dbReference>
<dbReference type="Gene3D" id="3.40.50.300">
    <property type="entry name" value="P-loop containing nucleotide triphosphate hydrolases"/>
    <property type="match status" value="1"/>
</dbReference>
<evidence type="ECO:0000313" key="6">
    <source>
        <dbReference type="Proteomes" id="UP001317532"/>
    </source>
</evidence>
<dbReference type="PROSITE" id="PS50893">
    <property type="entry name" value="ABC_TRANSPORTER_2"/>
    <property type="match status" value="1"/>
</dbReference>
<dbReference type="GO" id="GO:0016887">
    <property type="term" value="F:ATP hydrolysis activity"/>
    <property type="evidence" value="ECO:0007669"/>
    <property type="project" value="InterPro"/>
</dbReference>
<evidence type="ECO:0000313" key="5">
    <source>
        <dbReference type="EMBL" id="BDE06743.1"/>
    </source>
</evidence>
<dbReference type="PANTHER" id="PTHR45772">
    <property type="entry name" value="CONSERVED COMPONENT OF ABC TRANSPORTER FOR NATURAL AMINO ACIDS-RELATED"/>
    <property type="match status" value="1"/>
</dbReference>
<dbReference type="KEGG" id="vab:WPS_20190"/>
<dbReference type="Proteomes" id="UP001317532">
    <property type="component" value="Chromosome"/>
</dbReference>
<keyword evidence="6" id="KW-1185">Reference proteome</keyword>
<gene>
    <name evidence="5" type="ORF">WPS_20190</name>
</gene>
<organism evidence="5 6">
    <name type="scientific">Vulcanimicrobium alpinum</name>
    <dbReference type="NCBI Taxonomy" id="3016050"/>
    <lineage>
        <taxon>Bacteria</taxon>
        <taxon>Bacillati</taxon>
        <taxon>Vulcanimicrobiota</taxon>
        <taxon>Vulcanimicrobiia</taxon>
        <taxon>Vulcanimicrobiales</taxon>
        <taxon>Vulcanimicrobiaceae</taxon>
        <taxon>Vulcanimicrobium</taxon>
    </lineage>
</organism>
<dbReference type="GO" id="GO:1903805">
    <property type="term" value="P:L-valine import across plasma membrane"/>
    <property type="evidence" value="ECO:0007669"/>
    <property type="project" value="TreeGrafter"/>
</dbReference>
<dbReference type="GO" id="GO:0005524">
    <property type="term" value="F:ATP binding"/>
    <property type="evidence" value="ECO:0007669"/>
    <property type="project" value="UniProtKB-KW"/>
</dbReference>
<proteinExistence type="predicted"/>
<feature type="domain" description="ABC transporter" evidence="4">
    <location>
        <begin position="19"/>
        <end position="266"/>
    </location>
</feature>
<dbReference type="Pfam" id="PF12399">
    <property type="entry name" value="BCA_ABC_TP_C"/>
    <property type="match status" value="1"/>
</dbReference>
<evidence type="ECO:0000259" key="4">
    <source>
        <dbReference type="PROSITE" id="PS50893"/>
    </source>
</evidence>
<dbReference type="InterPro" id="IPR003593">
    <property type="entry name" value="AAA+_ATPase"/>
</dbReference>
<dbReference type="GO" id="GO:0005886">
    <property type="term" value="C:plasma membrane"/>
    <property type="evidence" value="ECO:0007669"/>
    <property type="project" value="TreeGrafter"/>
</dbReference>
<dbReference type="GO" id="GO:0015808">
    <property type="term" value="P:L-alanine transport"/>
    <property type="evidence" value="ECO:0007669"/>
    <property type="project" value="TreeGrafter"/>
</dbReference>
<dbReference type="GO" id="GO:0005304">
    <property type="term" value="F:L-valine transmembrane transporter activity"/>
    <property type="evidence" value="ECO:0007669"/>
    <property type="project" value="TreeGrafter"/>
</dbReference>
<dbReference type="CDD" id="cd03219">
    <property type="entry name" value="ABC_Mj1267_LivG_branched"/>
    <property type="match status" value="1"/>
</dbReference>
<sequence length="271" mass="28373">MNGLGEAANAIAASESGLLEIRGLIKRFGGVTAVNALDMTVRGGDVHALIGPNGSGKTTTLNVISALYHADGGSIRFDGAQLVGMPSHAIAKAGIARTFQNIRLFGELSVVENVMIGRHVRTHAGFLSALVPGGATAREERATRASAQELLAFVGLDGAGDATARSLPYGDQRRVEIARALASEPRLLLLDEPAAGMNPTETDTLIALLRRIRELGTTLLLIEHDMNLVMSVSDRITVLNFGQHIAEGPPDAIARNPDVITAYLGGTLDAA</sequence>
<dbReference type="PANTHER" id="PTHR45772:SF7">
    <property type="entry name" value="AMINO ACID ABC TRANSPORTER ATP-BINDING PROTEIN"/>
    <property type="match status" value="1"/>
</dbReference>
<dbReference type="GO" id="GO:0015192">
    <property type="term" value="F:L-phenylalanine transmembrane transporter activity"/>
    <property type="evidence" value="ECO:0007669"/>
    <property type="project" value="TreeGrafter"/>
</dbReference>
<keyword evidence="1" id="KW-0813">Transport</keyword>
<dbReference type="SUPFAM" id="SSF52540">
    <property type="entry name" value="P-loop containing nucleoside triphosphate hydrolases"/>
    <property type="match status" value="1"/>
</dbReference>
<evidence type="ECO:0000256" key="1">
    <source>
        <dbReference type="ARBA" id="ARBA00022448"/>
    </source>
</evidence>
<dbReference type="RefSeq" id="WP_317994392.1">
    <property type="nucleotide sequence ID" value="NZ_AP025523.1"/>
</dbReference>
<reference evidence="5 6" key="1">
    <citation type="journal article" date="2022" name="ISME Commun">
        <title>Vulcanimicrobium alpinus gen. nov. sp. nov., the first cultivated representative of the candidate phylum 'Eremiobacterota', is a metabolically versatile aerobic anoxygenic phototroph.</title>
        <authorList>
            <person name="Yabe S."/>
            <person name="Muto K."/>
            <person name="Abe K."/>
            <person name="Yokota A."/>
            <person name="Staudigel H."/>
            <person name="Tebo B.M."/>
        </authorList>
    </citation>
    <scope>NUCLEOTIDE SEQUENCE [LARGE SCALE GENOMIC DNA]</scope>
    <source>
        <strain evidence="5 6">WC8-2</strain>
    </source>
</reference>
<protein>
    <submittedName>
        <fullName evidence="5">ABC transporter ATP-binding protein</fullName>
    </submittedName>
</protein>
<dbReference type="InterPro" id="IPR003439">
    <property type="entry name" value="ABC_transporter-like_ATP-bd"/>
</dbReference>
<name>A0AAN1XYQ0_UNVUL</name>
<evidence type="ECO:0000256" key="2">
    <source>
        <dbReference type="ARBA" id="ARBA00022741"/>
    </source>
</evidence>